<dbReference type="SUPFAM" id="SSF47598">
    <property type="entry name" value="Ribbon-helix-helix"/>
    <property type="match status" value="1"/>
</dbReference>
<dbReference type="CDD" id="cd22231">
    <property type="entry name" value="RHH_NikR_HicB-like"/>
    <property type="match status" value="1"/>
</dbReference>
<dbReference type="Pfam" id="PF03693">
    <property type="entry name" value="ParD_antitoxin"/>
    <property type="match status" value="1"/>
</dbReference>
<dbReference type="RefSeq" id="WP_066983605.1">
    <property type="nucleotide sequence ID" value="NZ_LUUI01000113.1"/>
</dbReference>
<reference evidence="5 6" key="1">
    <citation type="submission" date="2016-03" db="EMBL/GenBank/DDBJ databases">
        <authorList>
            <person name="Ploux O."/>
        </authorList>
    </citation>
    <scope>NUCLEOTIDE SEQUENCE [LARGE SCALE GENOMIC DNA]</scope>
    <source>
        <strain evidence="5 6">R-45370</strain>
    </source>
</reference>
<name>A0A177N830_9GAMM</name>
<dbReference type="InterPro" id="IPR022789">
    <property type="entry name" value="ParD"/>
</dbReference>
<evidence type="ECO:0000256" key="1">
    <source>
        <dbReference type="ARBA" id="ARBA00008580"/>
    </source>
</evidence>
<dbReference type="OrthoDB" id="9811310at2"/>
<dbReference type="InterPro" id="IPR010985">
    <property type="entry name" value="Ribbon_hlx_hlx"/>
</dbReference>
<evidence type="ECO:0000256" key="3">
    <source>
        <dbReference type="ARBA" id="ARBA00022649"/>
    </source>
</evidence>
<organism evidence="5 6">
    <name type="scientific">Methylomonas lenta</name>
    <dbReference type="NCBI Taxonomy" id="980561"/>
    <lineage>
        <taxon>Bacteria</taxon>
        <taxon>Pseudomonadati</taxon>
        <taxon>Pseudomonadota</taxon>
        <taxon>Gammaproteobacteria</taxon>
        <taxon>Methylococcales</taxon>
        <taxon>Methylococcaceae</taxon>
        <taxon>Methylomonas</taxon>
    </lineage>
</organism>
<dbReference type="PANTHER" id="PTHR36582:SF2">
    <property type="entry name" value="ANTITOXIN PARD"/>
    <property type="match status" value="1"/>
</dbReference>
<dbReference type="PANTHER" id="PTHR36582">
    <property type="entry name" value="ANTITOXIN PARD"/>
    <property type="match status" value="1"/>
</dbReference>
<dbReference type="STRING" id="980561.A1359_11350"/>
<comment type="similarity">
    <text evidence="1">Belongs to the ParD antitoxin family.</text>
</comment>
<keyword evidence="6" id="KW-1185">Reference proteome</keyword>
<dbReference type="Proteomes" id="UP000078476">
    <property type="component" value="Unassembled WGS sequence"/>
</dbReference>
<dbReference type="AlphaFoldDB" id="A0A177N830"/>
<dbReference type="GO" id="GO:0006355">
    <property type="term" value="P:regulation of DNA-templated transcription"/>
    <property type="evidence" value="ECO:0007669"/>
    <property type="project" value="InterPro"/>
</dbReference>
<evidence type="ECO:0000313" key="5">
    <source>
        <dbReference type="EMBL" id="OAI14196.1"/>
    </source>
</evidence>
<comment type="caution">
    <text evidence="5">The sequence shown here is derived from an EMBL/GenBank/DDBJ whole genome shotgun (WGS) entry which is preliminary data.</text>
</comment>
<accession>A0A177N830</accession>
<dbReference type="Gene3D" id="6.10.10.120">
    <property type="entry name" value="Antitoxin ParD1-like"/>
    <property type="match status" value="1"/>
</dbReference>
<dbReference type="NCBIfam" id="TIGR02606">
    <property type="entry name" value="antidote_CC2985"/>
    <property type="match status" value="1"/>
</dbReference>
<evidence type="ECO:0000256" key="2">
    <source>
        <dbReference type="ARBA" id="ARBA00017940"/>
    </source>
</evidence>
<keyword evidence="3" id="KW-1277">Toxin-antitoxin system</keyword>
<evidence type="ECO:0000313" key="6">
    <source>
        <dbReference type="Proteomes" id="UP000078476"/>
    </source>
</evidence>
<gene>
    <name evidence="5" type="ORF">A1359_11350</name>
</gene>
<dbReference type="EMBL" id="LUUI01000113">
    <property type="protein sequence ID" value="OAI14196.1"/>
    <property type="molecule type" value="Genomic_DNA"/>
</dbReference>
<evidence type="ECO:0000256" key="4">
    <source>
        <dbReference type="ARBA" id="ARBA00037106"/>
    </source>
</evidence>
<dbReference type="InterPro" id="IPR038296">
    <property type="entry name" value="ParD_sf"/>
</dbReference>
<protein>
    <recommendedName>
        <fullName evidence="2">Antitoxin ParD</fullName>
    </recommendedName>
</protein>
<proteinExistence type="inferred from homology"/>
<comment type="function">
    <text evidence="4">Antitoxin component of a type II toxin-antitoxin (TA) system. Neutralizes the effect of toxin ParE.</text>
</comment>
<sequence length="81" mass="8974">MATMNISIPDPMKDWVQSQVETGAYANSSDYVRDLIRQDQEKRNKIQALQAAITAGLQSGESDKSFDDIIQAARNSLKDNA</sequence>